<dbReference type="SUPFAM" id="SSF82199">
    <property type="entry name" value="SET domain"/>
    <property type="match status" value="1"/>
</dbReference>
<dbReference type="InterPro" id="IPR054483">
    <property type="entry name" value="DC1-like_CT"/>
</dbReference>
<dbReference type="PANTHER" id="PTHR45736">
    <property type="entry name" value="ZINC FINGER MYM-TYPE PROTEIN"/>
    <property type="match status" value="1"/>
</dbReference>
<feature type="region of interest" description="Disordered" evidence="8">
    <location>
        <begin position="162"/>
        <end position="233"/>
    </location>
</feature>
<feature type="domain" description="SET" evidence="9">
    <location>
        <begin position="1"/>
        <end position="115"/>
    </location>
</feature>
<evidence type="ECO:0000313" key="11">
    <source>
        <dbReference type="RefSeq" id="XP_018551038.2"/>
    </source>
</evidence>
<feature type="region of interest" description="Disordered" evidence="8">
    <location>
        <begin position="778"/>
        <end position="1007"/>
    </location>
</feature>
<feature type="compositionally biased region" description="Basic and acidic residues" evidence="8">
    <location>
        <begin position="979"/>
        <end position="990"/>
    </location>
</feature>
<feature type="compositionally biased region" description="Basic and acidic residues" evidence="8">
    <location>
        <begin position="1057"/>
        <end position="1079"/>
    </location>
</feature>
<dbReference type="RefSeq" id="XP_050924279.1">
    <property type="nucleotide sequence ID" value="XM_051068322.1"/>
</dbReference>
<feature type="compositionally biased region" description="Basic and acidic residues" evidence="8">
    <location>
        <begin position="879"/>
        <end position="890"/>
    </location>
</feature>
<proteinExistence type="predicted"/>
<accession>A0AAJ8B1K2</accession>
<dbReference type="Pfam" id="PF25561">
    <property type="entry name" value="QRICH1"/>
    <property type="match status" value="1"/>
</dbReference>
<feature type="compositionally biased region" description="Basic and acidic residues" evidence="8">
    <location>
        <begin position="2317"/>
        <end position="2346"/>
    </location>
</feature>
<keyword evidence="3" id="KW-0479">Metal-binding</keyword>
<evidence type="ECO:0000259" key="9">
    <source>
        <dbReference type="PROSITE" id="PS50280"/>
    </source>
</evidence>
<feature type="region of interest" description="Disordered" evidence="8">
    <location>
        <begin position="125"/>
        <end position="147"/>
    </location>
</feature>
<keyword evidence="7" id="KW-0832">Ubl conjugation</keyword>
<evidence type="ECO:0000256" key="2">
    <source>
        <dbReference type="ARBA" id="ARBA00022553"/>
    </source>
</evidence>
<dbReference type="Proteomes" id="UP000694890">
    <property type="component" value="Unplaced"/>
</dbReference>
<evidence type="ECO:0000313" key="12">
    <source>
        <dbReference type="RefSeq" id="XP_050924279.1"/>
    </source>
</evidence>
<dbReference type="Pfam" id="PF22926">
    <property type="entry name" value="C1-like_CT"/>
    <property type="match status" value="1"/>
</dbReference>
<feature type="compositionally biased region" description="Basic and acidic residues" evidence="8">
    <location>
        <begin position="937"/>
        <end position="952"/>
    </location>
</feature>
<dbReference type="Gene3D" id="2.170.270.10">
    <property type="entry name" value="SET domain"/>
    <property type="match status" value="1"/>
</dbReference>
<evidence type="ECO:0000256" key="1">
    <source>
        <dbReference type="ARBA" id="ARBA00022499"/>
    </source>
</evidence>
<dbReference type="KEGG" id="lcf:108896399"/>
<feature type="region of interest" description="Disordered" evidence="8">
    <location>
        <begin position="2296"/>
        <end position="2450"/>
    </location>
</feature>
<feature type="compositionally biased region" description="Polar residues" evidence="8">
    <location>
        <begin position="198"/>
        <end position="214"/>
    </location>
</feature>
<feature type="compositionally biased region" description="Acidic residues" evidence="8">
    <location>
        <begin position="966"/>
        <end position="978"/>
    </location>
</feature>
<reference evidence="11 12" key="1">
    <citation type="journal article" date="2017" name="Mol. Immunol.">
        <title>Immune transcriptome reveals the mincle C-type lectin receptor acts as a partial replacement for TLR4 in lipopolysaccharide-mediated inflammatory response in barramundi (Lates calcarifer).</title>
        <authorList>
            <person name="Zoccola E."/>
            <person name="Kellie S."/>
            <person name="Barnes A.C."/>
        </authorList>
    </citation>
    <scope>NUCLEOTIDE SEQUENCE</scope>
</reference>
<dbReference type="SUPFAM" id="SSF57716">
    <property type="entry name" value="Glucocorticoid receptor-like (DNA-binding domain)"/>
    <property type="match status" value="3"/>
</dbReference>
<dbReference type="SMART" id="SM00746">
    <property type="entry name" value="TRASH"/>
    <property type="match status" value="19"/>
</dbReference>
<evidence type="ECO:0000313" key="10">
    <source>
        <dbReference type="Proteomes" id="UP000694890"/>
    </source>
</evidence>
<keyword evidence="1" id="KW-1017">Isopeptide bond</keyword>
<feature type="compositionally biased region" description="Acidic residues" evidence="8">
    <location>
        <begin position="164"/>
        <end position="175"/>
    </location>
</feature>
<feature type="compositionally biased region" description="Acidic residues" evidence="8">
    <location>
        <begin position="896"/>
        <end position="925"/>
    </location>
</feature>
<feature type="compositionally biased region" description="Basic residues" evidence="8">
    <location>
        <begin position="1317"/>
        <end position="1326"/>
    </location>
</feature>
<dbReference type="PROSITE" id="PS50280">
    <property type="entry name" value="SET"/>
    <property type="match status" value="1"/>
</dbReference>
<dbReference type="PANTHER" id="PTHR45736:SF5">
    <property type="entry name" value="ZINC FINGER MYM-TYPE PROTEIN 4"/>
    <property type="match status" value="1"/>
</dbReference>
<feature type="region of interest" description="Disordered" evidence="8">
    <location>
        <begin position="1053"/>
        <end position="1079"/>
    </location>
</feature>
<feature type="compositionally biased region" description="Basic and acidic residues" evidence="8">
    <location>
        <begin position="2359"/>
        <end position="2375"/>
    </location>
</feature>
<keyword evidence="5" id="KW-0863">Zinc-finger</keyword>
<evidence type="ECO:0000256" key="6">
    <source>
        <dbReference type="ARBA" id="ARBA00022833"/>
    </source>
</evidence>
<dbReference type="Pfam" id="PF24900">
    <property type="entry name" value="TRASH_ZMYM4"/>
    <property type="match status" value="3"/>
</dbReference>
<dbReference type="InterPro" id="IPR057926">
    <property type="entry name" value="QRICH1_dom"/>
</dbReference>
<dbReference type="InterPro" id="IPR046341">
    <property type="entry name" value="SET_dom_sf"/>
</dbReference>
<feature type="region of interest" description="Disordered" evidence="8">
    <location>
        <begin position="1316"/>
        <end position="1354"/>
    </location>
</feature>
<name>A0AAJ8B1K2_LATCA</name>
<feature type="compositionally biased region" description="Low complexity" evidence="8">
    <location>
        <begin position="853"/>
        <end position="863"/>
    </location>
</feature>
<evidence type="ECO:0000256" key="4">
    <source>
        <dbReference type="ARBA" id="ARBA00022737"/>
    </source>
</evidence>
<evidence type="ECO:0000256" key="3">
    <source>
        <dbReference type="ARBA" id="ARBA00022723"/>
    </source>
</evidence>
<reference evidence="11 12" key="2">
    <citation type="submission" date="2025-04" db="UniProtKB">
        <authorList>
            <consortium name="RefSeq"/>
        </authorList>
    </citation>
    <scope>IDENTIFICATION</scope>
</reference>
<organism evidence="10 12">
    <name type="scientific">Lates calcarifer</name>
    <name type="common">Barramundi</name>
    <name type="synonym">Holocentrus calcarifer</name>
    <dbReference type="NCBI Taxonomy" id="8187"/>
    <lineage>
        <taxon>Eukaryota</taxon>
        <taxon>Metazoa</taxon>
        <taxon>Chordata</taxon>
        <taxon>Craniata</taxon>
        <taxon>Vertebrata</taxon>
        <taxon>Euteleostomi</taxon>
        <taxon>Actinopterygii</taxon>
        <taxon>Neopterygii</taxon>
        <taxon>Teleostei</taxon>
        <taxon>Neoteleostei</taxon>
        <taxon>Acanthomorphata</taxon>
        <taxon>Carangaria</taxon>
        <taxon>Carangaria incertae sedis</taxon>
        <taxon>Centropomidae</taxon>
        <taxon>Lates</taxon>
    </lineage>
</organism>
<evidence type="ECO:0000256" key="8">
    <source>
        <dbReference type="SAM" id="MobiDB-lite"/>
    </source>
</evidence>
<evidence type="ECO:0000256" key="5">
    <source>
        <dbReference type="ARBA" id="ARBA00022771"/>
    </source>
</evidence>
<dbReference type="GeneID" id="108896399"/>
<keyword evidence="6" id="KW-0862">Zinc</keyword>
<dbReference type="Pfam" id="PF00856">
    <property type="entry name" value="SET"/>
    <property type="match status" value="1"/>
</dbReference>
<feature type="compositionally biased region" description="Acidic residues" evidence="8">
    <location>
        <begin position="783"/>
        <end position="812"/>
    </location>
</feature>
<dbReference type="InterPro" id="IPR001214">
    <property type="entry name" value="SET_dom"/>
</dbReference>
<dbReference type="InterPro" id="IPR051284">
    <property type="entry name" value="ZnF_MYMT-QRICH1"/>
</dbReference>
<gene>
    <name evidence="11 12" type="primary">LOC108896399</name>
</gene>
<evidence type="ECO:0000256" key="7">
    <source>
        <dbReference type="ARBA" id="ARBA00022843"/>
    </source>
</evidence>
<keyword evidence="2" id="KW-0597">Phosphoprotein</keyword>
<dbReference type="SMART" id="SM00317">
    <property type="entry name" value="SET"/>
    <property type="match status" value="1"/>
</dbReference>
<feature type="compositionally biased region" description="Basic residues" evidence="8">
    <location>
        <begin position="831"/>
        <end position="840"/>
    </location>
</feature>
<dbReference type="InterPro" id="IPR010507">
    <property type="entry name" value="Znf_MYM"/>
</dbReference>
<dbReference type="Pfam" id="PF06467">
    <property type="entry name" value="zf-FCS"/>
    <property type="match status" value="2"/>
</dbReference>
<dbReference type="InterPro" id="IPR021893">
    <property type="entry name" value="ZMYM2-like_C"/>
</dbReference>
<dbReference type="RefSeq" id="XP_018551038.2">
    <property type="nucleotide sequence ID" value="XM_018695522.2"/>
</dbReference>
<protein>
    <submittedName>
        <fullName evidence="11 12">Uncharacterized protein LOC108896399</fullName>
    </submittedName>
</protein>
<feature type="compositionally biased region" description="Polar residues" evidence="8">
    <location>
        <begin position="133"/>
        <end position="143"/>
    </location>
</feature>
<feature type="compositionally biased region" description="Basic and acidic residues" evidence="8">
    <location>
        <begin position="2296"/>
        <end position="2305"/>
    </location>
</feature>
<dbReference type="GO" id="GO:0008270">
    <property type="term" value="F:zinc ion binding"/>
    <property type="evidence" value="ECO:0007669"/>
    <property type="project" value="UniProtKB-KW"/>
</dbReference>
<keyword evidence="4" id="KW-0677">Repeat</keyword>
<dbReference type="InterPro" id="IPR011017">
    <property type="entry name" value="TRASH_dom"/>
</dbReference>
<dbReference type="Pfam" id="PF12012">
    <property type="entry name" value="DUF3504"/>
    <property type="match status" value="1"/>
</dbReference>
<feature type="compositionally biased region" description="Polar residues" evidence="8">
    <location>
        <begin position="1337"/>
        <end position="1354"/>
    </location>
</feature>
<sequence>MFIDPHKGRGVFTHKSIEPSAFVVEYRGNIFALKEMQQKKRGDILDNYVFDFLWSGTSWRIDASAEDATLGRLVNDDHISPNCEMKKVVFERKPHLCLFALKKISRGEEITYNYGDSSYPWRSTEQENCKELPTSQTDQNAAASSLWDGEVEDSAGAFSSAESCSDEFVPDDDQSSDNSSTGNKNQQRQKFKNKPDFSKQQNSVWQPVNDSSVQQEDKADYSSDFSASDEEPSCTKKNYCYVCGKAQTKISRHLFTHRHEESDIAAVFALRRKSKERKRQLGKLRNRGNYKHNQEVLKTRRGKLKVIQLRSDMPNATQRFAPCIYCKGMYTRKVIWRHLQKCTSKKTPTPPRAVKTQILTLVAATVSTNPQEISSDVRNLLKSLKKDEIASVLWNDSYILLLAECFCHVKDRETKGKEYITQRLRQMGRLLLTLRKKSISSFEDAMKPENFSKVVEAVRELVGFNEETKSCERPSLMWKLGNSLRKIGDIKYARALTEDADKETIAEAETFMKLCAEEWKPATPLKPKPTIKSPSTIPFTQDVQLFYQCMEKTAASGIQSLTMYGSAPVYNALLRVTVAQVSVLNKNVVEVSKVTLQSFNERDKTELHEDAAVCQSQLEKILSKHYMKINVLSKSGKKGCEKKVALTVTPELLSTITLLVSKREACGVHKGNPFLFARPVAICASFYQGTTCISTFAARCGAKNPENLRSVLLQKHILRIFQILTLTNDELDQLSKLLGRDIQTNREYYRTPEAAVDIAKISELLSAMEDGSLERFKGKSFEEIEIPDEVQPDVEQEDSENNDTEEDNEDTESPLLPSEVSFSPPNERAASSRKRGRGQGRRKESENEESQLNNKINNEVNSENDNKSEDLPVKCAVKTPEDATGGHEDATNIYFSDDDEDMNVDFDIDIDTDEDVRNEEDDGDGDSNGSAAVPVMRDVKETAKEDKNVTDKKQKKSSPNKHTADSDLEETMDANSDGDVEKKDEEKGQDETDGMDVDSSSSSAALDTEKKNRLLAALSGMKEVKILIPKLDIEKLQTPIHVSQLSSVCNIQPVKDQPVRDNDIQRDTSSRSTDDRNKPSCEKAIQMTCSNCKMSMMMGQTAYQKKGFTDVFCSKSCLFEKFPVNKPATKTCHYCHKAITQPLDLIMAVVDIKGTTKDFCSVACLSVFKSNSAPNQTPQSLCSMCNKSCTTTCELTLNEDIHKFCSDPCLEDFCREKMPDCDNCCSPCRKTPLTLMLEEDTKTICSKECLQELKEKIKTPHQCTLCHTSLQMSDMVDYKNSEGMVELFCTRACVTSYKLRPAIIYKLQGKKVSAQLKNKKKGKQSKQKSDTEEVTVASDSTVNENNDSQAAESDTTPTLIIADSWVVCCNCGKRLPRGQTVYQPKRSLEVFCSASCLSERHPHIKEVTKTCYNCLQVIMRPHNMILAPVDDSGTMKELCSETCLSSVKSKINMAAPKPPPLVGPRSECRMCARFCYCKFKLTLDGTLHRLCSDTCFINYHEANNLPVFLCDVCSSVCLDKRFTLKMEDGSKTICREECLVKFKEKVKTPHLCPMCQTSHQMSDMVESKNEEGRLDFFCSNRCMMVHKAQSLTVTERNSPLHEECDIKDVKPALPNLDCIKEEPIDEEYNQNLPPSVSTENIKDEPNVAKEDLKIGSVFSLTGDSTSAAPTLAHMDLPASCSNCKTVLMDGETVYQRKGHADIFCATSCLLKFYQIKPVKKTCQFCLQVLTQSQDVLQAPVDTEGTMKDFCSQTCLSSFNYKKIKSTKIPVVPLASHSQCSMCNRYCISKHEIIQQGVVHKVCSDPCFLRFCNMNKLPICENCHSRCSTQLMLKMEDGNKKLCSAECLAQFKKKIQTPQPCAMCRTSNLMSDMVENKNSEDMVELFCTSSCVMASKIQAVSASGIPLNCDNCAKTTVPACHLAMSDASIRNFCTLTCAMAFKESQKDLTAATNPTGAPDQTQSDFLKPPEKLPCAQCRRIIKTTPKVIQKKSKMNFVCSLACSQEFKRVNNIMGKCEYCKNERIIRDAKRVDNKDCYFCSDGCKMLFRHDLEREWGKHCRSCVYCQSISRTVVTAKYEGKDEEFCSEDCSSKYNMLFCRVANCDTCGRNGKLRQSLPMLGEVKHFCDLKCLLHFCNKKVQMVNTVSSPPRASSTAASGKTESSPVIANVISLASALAQQRIAPSSTTQHASVMSDIQTKVIGHASIQTDHKELKNKSMLCTPLVHNKGVSCTTQTVDTGAQTDTFVPKVITLPIPVPVYVPLPMNMYSQYTPQPVNLPLPLPVPMFLPVRLDSPEPTVKDVEERIQPEPTEENLISKSELETRQDDRNEREDGQKSREVTQDEERQETQALKDLTSSCTHDLDKEDLGSFSSKEDSFTDASLGSPSRPHSPAPPPALQMKDEPRSSLNPAPAQTLGKVHNKNKDSKVQQMSKASREETSQGNVSKVMSRKHHKLKSQCGIDAWKRWIQWRESQTNLDPVSSRAVRLKEDILRCSAAELSDSLCRFINEVKQPDGESYSPDSLFYLCLSIQQFLFENGRMENIFSDLIYNKFSTEFTNILRGFKPSITASGYVQSRVEEEFLWDCKQLGAYSPIVLLNTLLFFCCKYFGFTSVEQHRQLSFAHVRRCTKTNPNNTMTTFLRFYPPISIDEAEPDTDGVPAKKRKKNESEEDFLEMMENTENPLRCPVRLYEFYLSKCSESVRQRRDLFYLRPEHRCVPSSPLWFSSTLLDDSTLEAMLVRTLTVRELQGKDRGAVN</sequence>